<name>A0A099LVI7_9VIBR</name>
<organism evidence="2 3">
    <name type="scientific">Vibrio navarrensis</name>
    <dbReference type="NCBI Taxonomy" id="29495"/>
    <lineage>
        <taxon>Bacteria</taxon>
        <taxon>Pseudomonadati</taxon>
        <taxon>Pseudomonadota</taxon>
        <taxon>Gammaproteobacteria</taxon>
        <taxon>Vibrionales</taxon>
        <taxon>Vibrionaceae</taxon>
        <taxon>Vibrio</taxon>
    </lineage>
</organism>
<accession>A0A099LVI7</accession>
<evidence type="ECO:0000313" key="3">
    <source>
        <dbReference type="Proteomes" id="UP000029994"/>
    </source>
</evidence>
<dbReference type="PANTHER" id="PTHR37314">
    <property type="entry name" value="SLR0142 PROTEIN"/>
    <property type="match status" value="1"/>
</dbReference>
<dbReference type="STRING" id="29495.EA26_12810"/>
<feature type="transmembrane region" description="Helical" evidence="1">
    <location>
        <begin position="169"/>
        <end position="190"/>
    </location>
</feature>
<feature type="transmembrane region" description="Helical" evidence="1">
    <location>
        <begin position="57"/>
        <end position="78"/>
    </location>
</feature>
<reference evidence="2 3" key="1">
    <citation type="submission" date="2014-04" db="EMBL/GenBank/DDBJ databases">
        <title>Genome sequencing of Vibrio navarrensis strains.</title>
        <authorList>
            <person name="Gladney L.M."/>
            <person name="Katz L.S."/>
            <person name="Marino-Ramirez L."/>
            <person name="Jordan I.K."/>
        </authorList>
    </citation>
    <scope>NUCLEOTIDE SEQUENCE [LARGE SCALE GENOMIC DNA]</scope>
    <source>
        <strain evidence="2 3">ATCC 51183</strain>
    </source>
</reference>
<dbReference type="RefSeq" id="WP_039429110.1">
    <property type="nucleotide sequence ID" value="NZ_CP061844.1"/>
</dbReference>
<comment type="caution">
    <text evidence="2">The sequence shown here is derived from an EMBL/GenBank/DDBJ whole genome shotgun (WGS) entry which is preliminary data.</text>
</comment>
<protein>
    <submittedName>
        <fullName evidence="2">Membrane protein</fullName>
    </submittedName>
</protein>
<dbReference type="InterPro" id="IPR010699">
    <property type="entry name" value="DUF1275"/>
</dbReference>
<dbReference type="PROSITE" id="PS51257">
    <property type="entry name" value="PROKAR_LIPOPROTEIN"/>
    <property type="match status" value="1"/>
</dbReference>
<dbReference type="GeneID" id="43684036"/>
<keyword evidence="1" id="KW-0472">Membrane</keyword>
<keyword evidence="1" id="KW-0812">Transmembrane</keyword>
<feature type="transmembrane region" description="Helical" evidence="1">
    <location>
        <begin position="196"/>
        <end position="216"/>
    </location>
</feature>
<dbReference type="PANTHER" id="PTHR37314:SF4">
    <property type="entry name" value="UPF0700 TRANSMEMBRANE PROTEIN YOAK"/>
    <property type="match status" value="1"/>
</dbReference>
<feature type="transmembrane region" description="Helical" evidence="1">
    <location>
        <begin position="90"/>
        <end position="110"/>
    </location>
</feature>
<keyword evidence="3" id="KW-1185">Reference proteome</keyword>
<dbReference type="EMBL" id="JMCG01000001">
    <property type="protein sequence ID" value="KGK12145.1"/>
    <property type="molecule type" value="Genomic_DNA"/>
</dbReference>
<dbReference type="Pfam" id="PF06912">
    <property type="entry name" value="DUF1275"/>
    <property type="match status" value="1"/>
</dbReference>
<gene>
    <name evidence="2" type="ORF">EA26_12810</name>
</gene>
<evidence type="ECO:0000256" key="1">
    <source>
        <dbReference type="SAM" id="Phobius"/>
    </source>
</evidence>
<keyword evidence="1" id="KW-1133">Transmembrane helix</keyword>
<dbReference type="Proteomes" id="UP000029994">
    <property type="component" value="Unassembled WGS sequence"/>
</dbReference>
<proteinExistence type="predicted"/>
<feature type="transmembrane region" description="Helical" evidence="1">
    <location>
        <begin position="116"/>
        <end position="137"/>
    </location>
</feature>
<sequence length="222" mass="24076">MISKLPRWVEFGAFLLALLAGCVNAIGLMGFQHQAISHLSGTVTLLGSSFITNTTDTFHLVLIIVSFLLGSTFSGFFIESSALKLGRRYGVALCIEGFLLIMSLGFLVNGHIYGQYLASAACGLQNAMITTFSGAVVRTTHMTGVITDLGIMIGESLRGQQFDKRKAKLFLCIFCGFLLGGSVGAVSFLHYQLYALIFPATLAITIACAYWIYLYLNRNKAN</sequence>
<evidence type="ECO:0000313" key="2">
    <source>
        <dbReference type="EMBL" id="KGK12145.1"/>
    </source>
</evidence>
<dbReference type="AlphaFoldDB" id="A0A099LVI7"/>
<dbReference type="eggNOG" id="COG3619">
    <property type="taxonomic scope" value="Bacteria"/>
</dbReference>